<keyword evidence="11" id="KW-1185">Reference proteome</keyword>
<evidence type="ECO:0000256" key="8">
    <source>
        <dbReference type="ARBA" id="ARBA00023136"/>
    </source>
</evidence>
<keyword evidence="1" id="KW-0813">Transport</keyword>
<evidence type="ECO:0000256" key="7">
    <source>
        <dbReference type="ARBA" id="ARBA00022989"/>
    </source>
</evidence>
<evidence type="ECO:0000256" key="2">
    <source>
        <dbReference type="ARBA" id="ARBA00022553"/>
    </source>
</evidence>
<evidence type="ECO:0000256" key="9">
    <source>
        <dbReference type="SAM" id="Phobius"/>
    </source>
</evidence>
<feature type="transmembrane region" description="Helical" evidence="9">
    <location>
        <begin position="25"/>
        <end position="42"/>
    </location>
</feature>
<organism evidence="10 11">
    <name type="scientific">Alicyclobacillus fastidiosus</name>
    <dbReference type="NCBI Taxonomy" id="392011"/>
    <lineage>
        <taxon>Bacteria</taxon>
        <taxon>Bacillati</taxon>
        <taxon>Bacillota</taxon>
        <taxon>Bacilli</taxon>
        <taxon>Bacillales</taxon>
        <taxon>Alicyclobacillaceae</taxon>
        <taxon>Alicyclobacillus</taxon>
    </lineage>
</organism>
<dbReference type="InterPro" id="IPR004338">
    <property type="entry name" value="NqrB/RnfD"/>
</dbReference>
<dbReference type="PANTHER" id="PTHR30578:SF0">
    <property type="entry name" value="ION-TRANSLOCATING OXIDOREDUCTASE COMPLEX SUBUNIT D"/>
    <property type="match status" value="1"/>
</dbReference>
<dbReference type="EMBL" id="JBDXSU010000010">
    <property type="protein sequence ID" value="MFB5191334.1"/>
    <property type="molecule type" value="Genomic_DNA"/>
</dbReference>
<sequence>MNNQENQQRTLKQAHRQTFWNTPKGYVIITLVVLMIVGAVKAADRSGVITVIISVATALVIDSAVAIARRYKRYFSDGGAVTGLILGLVLSSATPWYITIIVTAIGVLSKHVLKIGRKPIFNPAGFGLLVALFLFKTGQSWWGDLADLPIWCIVFVLVAGYLVVQRVNKFPQVFAFLGGYFVLLIVAALLHVGHAAYSPGDALRDPIVNSALFMAFFMLTDPPTSPAKYKDQVWFGLIVAVVSILVYILFGGLSYLLIGLAVGNVWKAWTTRRAKGKPARRALSDVLEIVN</sequence>
<evidence type="ECO:0000256" key="6">
    <source>
        <dbReference type="ARBA" id="ARBA00022967"/>
    </source>
</evidence>
<comment type="caution">
    <text evidence="10">The sequence shown here is derived from an EMBL/GenBank/DDBJ whole genome shotgun (WGS) entry which is preliminary data.</text>
</comment>
<keyword evidence="6" id="KW-1278">Translocase</keyword>
<evidence type="ECO:0000256" key="4">
    <source>
        <dbReference type="ARBA" id="ARBA00022643"/>
    </source>
</evidence>
<evidence type="ECO:0000256" key="3">
    <source>
        <dbReference type="ARBA" id="ARBA00022630"/>
    </source>
</evidence>
<keyword evidence="3" id="KW-0285">Flavoprotein</keyword>
<keyword evidence="2" id="KW-0597">Phosphoprotein</keyword>
<name>A0ABV5AGF2_9BACL</name>
<feature type="transmembrane region" description="Helical" evidence="9">
    <location>
        <begin position="48"/>
        <end position="67"/>
    </location>
</feature>
<evidence type="ECO:0000256" key="1">
    <source>
        <dbReference type="ARBA" id="ARBA00022448"/>
    </source>
</evidence>
<reference evidence="10 11" key="1">
    <citation type="journal article" date="2024" name="Int. J. Mol. Sci.">
        <title>Exploration of Alicyclobacillus spp. Genome in Search of Antibiotic Resistance.</title>
        <authorList>
            <person name="Bucka-Kolendo J."/>
            <person name="Kiousi D.E."/>
            <person name="Dekowska A."/>
            <person name="Mikolajczuk-Szczyrba A."/>
            <person name="Karadedos D.M."/>
            <person name="Michael P."/>
            <person name="Galanis A."/>
            <person name="Sokolowska B."/>
        </authorList>
    </citation>
    <scope>NUCLEOTIDE SEQUENCE [LARGE SCALE GENOMIC DNA]</scope>
    <source>
        <strain evidence="10 11">KKP 3000</strain>
    </source>
</reference>
<feature type="transmembrane region" description="Helical" evidence="9">
    <location>
        <begin position="148"/>
        <end position="164"/>
    </location>
</feature>
<evidence type="ECO:0000313" key="11">
    <source>
        <dbReference type="Proteomes" id="UP001579974"/>
    </source>
</evidence>
<evidence type="ECO:0000313" key="10">
    <source>
        <dbReference type="EMBL" id="MFB5191334.1"/>
    </source>
</evidence>
<accession>A0ABV5AGF2</accession>
<dbReference type="Proteomes" id="UP001579974">
    <property type="component" value="Unassembled WGS sequence"/>
</dbReference>
<keyword evidence="4" id="KW-0288">FMN</keyword>
<gene>
    <name evidence="10" type="ORF">KKP3000_000105</name>
</gene>
<keyword evidence="5 9" id="KW-0812">Transmembrane</keyword>
<dbReference type="PANTHER" id="PTHR30578">
    <property type="entry name" value="ELECTRON TRANSPORT COMPLEX PROTEIN RNFD"/>
    <property type="match status" value="1"/>
</dbReference>
<dbReference type="RefSeq" id="WP_275473947.1">
    <property type="nucleotide sequence ID" value="NZ_CP162940.1"/>
</dbReference>
<feature type="transmembrane region" description="Helical" evidence="9">
    <location>
        <begin position="233"/>
        <end position="266"/>
    </location>
</feature>
<evidence type="ECO:0000256" key="5">
    <source>
        <dbReference type="ARBA" id="ARBA00022692"/>
    </source>
</evidence>
<feature type="transmembrane region" description="Helical" evidence="9">
    <location>
        <begin position="120"/>
        <end position="142"/>
    </location>
</feature>
<protein>
    <submittedName>
        <fullName evidence="10">RnfABCDGE type electron transport complex subunit D</fullName>
    </submittedName>
</protein>
<keyword evidence="7 9" id="KW-1133">Transmembrane helix</keyword>
<dbReference type="Pfam" id="PF03116">
    <property type="entry name" value="NQR2_RnfD_RnfE"/>
    <property type="match status" value="2"/>
</dbReference>
<proteinExistence type="predicted"/>
<feature type="transmembrane region" description="Helical" evidence="9">
    <location>
        <begin position="173"/>
        <end position="197"/>
    </location>
</feature>
<keyword evidence="8 9" id="KW-0472">Membrane</keyword>